<keyword evidence="5 8" id="KW-1133">Transmembrane helix</keyword>
<feature type="transmembrane region" description="Helical" evidence="8">
    <location>
        <begin position="553"/>
        <end position="572"/>
    </location>
</feature>
<evidence type="ECO:0000256" key="4">
    <source>
        <dbReference type="ARBA" id="ARBA00022692"/>
    </source>
</evidence>
<feature type="transmembrane region" description="Helical" evidence="8">
    <location>
        <begin position="306"/>
        <end position="329"/>
    </location>
</feature>
<name>A0ABY7KAV3_9ACTN</name>
<keyword evidence="4 8" id="KW-0812">Transmembrane</keyword>
<feature type="transmembrane region" description="Helical" evidence="8">
    <location>
        <begin position="270"/>
        <end position="294"/>
    </location>
</feature>
<keyword evidence="6 8" id="KW-0472">Membrane</keyword>
<comment type="subcellular location">
    <subcellularLocation>
        <location evidence="1">Cell membrane</location>
        <topology evidence="1">Multi-pass membrane protein</topology>
    </subcellularLocation>
</comment>
<dbReference type="Gene3D" id="1.20.1640.10">
    <property type="entry name" value="Multidrug efflux transporter AcrB transmembrane domain"/>
    <property type="match status" value="2"/>
</dbReference>
<evidence type="ECO:0000313" key="11">
    <source>
        <dbReference type="Proteomes" id="UP001164439"/>
    </source>
</evidence>
<feature type="transmembrane region" description="Helical" evidence="8">
    <location>
        <begin position="178"/>
        <end position="198"/>
    </location>
</feature>
<dbReference type="PANTHER" id="PTHR33406:SF11">
    <property type="entry name" value="MEMBRANE PROTEIN SCO6666-RELATED"/>
    <property type="match status" value="1"/>
</dbReference>
<proteinExistence type="inferred from homology"/>
<comment type="similarity">
    <text evidence="2">Belongs to the resistance-nodulation-cell division (RND) (TC 2.A.6) family. MmpL subfamily.</text>
</comment>
<dbReference type="EMBL" id="CP114413">
    <property type="protein sequence ID" value="WAZ21504.1"/>
    <property type="molecule type" value="Genomic_DNA"/>
</dbReference>
<evidence type="ECO:0000256" key="3">
    <source>
        <dbReference type="ARBA" id="ARBA00022475"/>
    </source>
</evidence>
<keyword evidence="11" id="KW-1185">Reference proteome</keyword>
<evidence type="ECO:0000256" key="6">
    <source>
        <dbReference type="ARBA" id="ARBA00023136"/>
    </source>
</evidence>
<organism evidence="10 11">
    <name type="scientific">Streptomyces cinnabarinus</name>
    <dbReference type="NCBI Taxonomy" id="67287"/>
    <lineage>
        <taxon>Bacteria</taxon>
        <taxon>Bacillati</taxon>
        <taxon>Actinomycetota</taxon>
        <taxon>Actinomycetes</taxon>
        <taxon>Kitasatosporales</taxon>
        <taxon>Streptomycetaceae</taxon>
        <taxon>Streptomyces</taxon>
    </lineage>
</organism>
<dbReference type="Pfam" id="PF03176">
    <property type="entry name" value="MMPL"/>
    <property type="match status" value="2"/>
</dbReference>
<sequence length="766" mass="78652">MATWLYRLGLGAYRRRRLVLAAWLAVLTGAVCALLVVGGKLDNEFTIPGSESQTAQDTMAKDFPAAAGTSAQIAFTAPEGTTVTDPRAAQGIQRTLAGAQDAPQVAAVIPPDKAGTVTPDGRTALAQVNYDVSRSDLDDGTLDSLEETTKAAEEAGLEVSVGGQAYGNGVLTPSVLELLGVVVALAVLALTFGSLLAAGMPLLTAFVGIGTGLAGLLALSSGVTVSSTALSLALMLGLAVGIDYALFVLSRHRTQLAQGMEPHESAGRAVGTAGSAVVFAGATVVIALVGLVVVRIPFLTVMGLSAAATVLIAVLVAVSLLPALFGLAGTRLAPRPGSRAARRAVGDSGTGDDVPAQDAEDAKDTEEAAASPATDTSIKAPVMGRRWAGLVTRRPLLVVIGAVAALVTLALPAADLRLALPDNGTAAHGTSQRETYDTVEQSFGPGFNGPLLVLAEADTPGETGQKQAAAVAGRLQKLPGVAKISRPQYAPESGRAVIQVVPEGGPQDESTQDLVDAIRDDAAVIERETGAAVSVTGTTAIGIDVSDRLSASLLPFAAVVVGLCLVLLLLVFRSLIVPVKATVGFLLSVGASFGAVVAVFQWGWLADALDVARTGPVVSFLPIVLMAVLFGLAMDYEVFLVSSMREEWVRTGRARDAVVDGAGHASRVVTAAALIMFFVFASFVTTEDAIVKPIAFALAFGVLVDAFVVRMTLVPAVLAMVGRGAWWLPRGLDRLLPDLDIEGARLHEPARAAPTRPLTEINASSG</sequence>
<dbReference type="SUPFAM" id="SSF82866">
    <property type="entry name" value="Multidrug efflux transporter AcrB transmembrane domain"/>
    <property type="match status" value="2"/>
</dbReference>
<dbReference type="PROSITE" id="PS50156">
    <property type="entry name" value="SSD"/>
    <property type="match status" value="1"/>
</dbReference>
<accession>A0ABY7KAV3</accession>
<dbReference type="InterPro" id="IPR004869">
    <property type="entry name" value="MMPL_dom"/>
</dbReference>
<evidence type="ECO:0000256" key="5">
    <source>
        <dbReference type="ARBA" id="ARBA00022989"/>
    </source>
</evidence>
<evidence type="ECO:0000256" key="7">
    <source>
        <dbReference type="SAM" id="MobiDB-lite"/>
    </source>
</evidence>
<feature type="transmembrane region" description="Helical" evidence="8">
    <location>
        <begin position="584"/>
        <end position="605"/>
    </location>
</feature>
<dbReference type="PANTHER" id="PTHR33406">
    <property type="entry name" value="MEMBRANE PROTEIN MJ1562-RELATED"/>
    <property type="match status" value="1"/>
</dbReference>
<feature type="transmembrane region" description="Helical" evidence="8">
    <location>
        <begin position="696"/>
        <end position="721"/>
    </location>
</feature>
<evidence type="ECO:0000256" key="1">
    <source>
        <dbReference type="ARBA" id="ARBA00004651"/>
    </source>
</evidence>
<dbReference type="Proteomes" id="UP001164439">
    <property type="component" value="Chromosome"/>
</dbReference>
<feature type="transmembrane region" description="Helical" evidence="8">
    <location>
        <begin position="229"/>
        <end position="249"/>
    </location>
</feature>
<evidence type="ECO:0000256" key="8">
    <source>
        <dbReference type="SAM" id="Phobius"/>
    </source>
</evidence>
<reference evidence="10" key="1">
    <citation type="submission" date="2022-12" db="EMBL/GenBank/DDBJ databases">
        <authorList>
            <person name="Ruckert C."/>
            <person name="Busche T."/>
            <person name="Kalinowski J."/>
            <person name="Wittmann C."/>
        </authorList>
    </citation>
    <scope>NUCLEOTIDE SEQUENCE</scope>
    <source>
        <strain evidence="10">DSM 40467</strain>
    </source>
</reference>
<evidence type="ECO:0000313" key="10">
    <source>
        <dbReference type="EMBL" id="WAZ21504.1"/>
    </source>
</evidence>
<evidence type="ECO:0000256" key="2">
    <source>
        <dbReference type="ARBA" id="ARBA00010157"/>
    </source>
</evidence>
<evidence type="ECO:0000259" key="9">
    <source>
        <dbReference type="PROSITE" id="PS50156"/>
    </source>
</evidence>
<feature type="transmembrane region" description="Helical" evidence="8">
    <location>
        <begin position="617"/>
        <end position="641"/>
    </location>
</feature>
<protein>
    <submittedName>
        <fullName evidence="10">MMPL family transporter</fullName>
    </submittedName>
</protein>
<gene>
    <name evidence="10" type="ORF">STRCI_002681</name>
</gene>
<feature type="transmembrane region" description="Helical" evidence="8">
    <location>
        <begin position="662"/>
        <end position="684"/>
    </location>
</feature>
<keyword evidence="3" id="KW-1003">Cell membrane</keyword>
<feature type="transmembrane region" description="Helical" evidence="8">
    <location>
        <begin position="395"/>
        <end position="414"/>
    </location>
</feature>
<dbReference type="RefSeq" id="WP_269659150.1">
    <property type="nucleotide sequence ID" value="NZ_CP114413.1"/>
</dbReference>
<dbReference type="InterPro" id="IPR000731">
    <property type="entry name" value="SSD"/>
</dbReference>
<feature type="region of interest" description="Disordered" evidence="7">
    <location>
        <begin position="338"/>
        <end position="375"/>
    </location>
</feature>
<feature type="transmembrane region" description="Helical" evidence="8">
    <location>
        <begin position="205"/>
        <end position="223"/>
    </location>
</feature>
<dbReference type="InterPro" id="IPR050545">
    <property type="entry name" value="Mycobact_MmpL"/>
</dbReference>
<feature type="domain" description="SSD" evidence="9">
    <location>
        <begin position="176"/>
        <end position="327"/>
    </location>
</feature>